<comment type="caution">
    <text evidence="1">The sequence shown here is derived from an EMBL/GenBank/DDBJ whole genome shotgun (WGS) entry which is preliminary data.</text>
</comment>
<keyword evidence="2" id="KW-1185">Reference proteome</keyword>
<proteinExistence type="predicted"/>
<dbReference type="AlphaFoldDB" id="A0AAN7S211"/>
<name>A0AAN7S211_MYCAM</name>
<evidence type="ECO:0000313" key="2">
    <source>
        <dbReference type="Proteomes" id="UP001333110"/>
    </source>
</evidence>
<dbReference type="Proteomes" id="UP001333110">
    <property type="component" value="Unassembled WGS sequence"/>
</dbReference>
<sequence>MKFNQGKCRVLYLGQVSPMQQYRLGADQLESSFAKKNLSAKPALIPILSFRLGATTSSSAKIFTGGIALKGLWPKGKSTLEKVHLEASVAVHEIMLEHLKALWPMEKATLEQVHLKATVAVDKSVPQQ</sequence>
<reference evidence="1 2" key="1">
    <citation type="journal article" date="2023" name="J. Hered.">
        <title>Chromosome-level genome of the wood stork (Mycteria americana) provides insight into avian chromosome evolution.</title>
        <authorList>
            <person name="Flamio R. Jr."/>
            <person name="Ramstad K.M."/>
        </authorList>
    </citation>
    <scope>NUCLEOTIDE SEQUENCE [LARGE SCALE GENOMIC DNA]</scope>
    <source>
        <strain evidence="1">JAX WOST 10</strain>
    </source>
</reference>
<evidence type="ECO:0000313" key="1">
    <source>
        <dbReference type="EMBL" id="KAK4825527.1"/>
    </source>
</evidence>
<gene>
    <name evidence="1" type="ORF">QYF61_000104</name>
</gene>
<protein>
    <submittedName>
        <fullName evidence="1">Uncharacterized protein</fullName>
    </submittedName>
</protein>
<feature type="non-terminal residue" evidence="1">
    <location>
        <position position="128"/>
    </location>
</feature>
<dbReference type="EMBL" id="JAUNZN010000002">
    <property type="protein sequence ID" value="KAK4825527.1"/>
    <property type="molecule type" value="Genomic_DNA"/>
</dbReference>
<organism evidence="1 2">
    <name type="scientific">Mycteria americana</name>
    <name type="common">Wood stork</name>
    <dbReference type="NCBI Taxonomy" id="33587"/>
    <lineage>
        <taxon>Eukaryota</taxon>
        <taxon>Metazoa</taxon>
        <taxon>Chordata</taxon>
        <taxon>Craniata</taxon>
        <taxon>Vertebrata</taxon>
        <taxon>Euteleostomi</taxon>
        <taxon>Archelosauria</taxon>
        <taxon>Archosauria</taxon>
        <taxon>Dinosauria</taxon>
        <taxon>Saurischia</taxon>
        <taxon>Theropoda</taxon>
        <taxon>Coelurosauria</taxon>
        <taxon>Aves</taxon>
        <taxon>Neognathae</taxon>
        <taxon>Neoaves</taxon>
        <taxon>Aequornithes</taxon>
        <taxon>Ciconiiformes</taxon>
        <taxon>Ciconiidae</taxon>
        <taxon>Mycteria</taxon>
    </lineage>
</organism>
<accession>A0AAN7S211</accession>